<dbReference type="RefSeq" id="WP_238466114.1">
    <property type="nucleotide sequence ID" value="NZ_JAKLJA010000023.1"/>
</dbReference>
<gene>
    <name evidence="1" type="ORF">L5014_23320</name>
</gene>
<comment type="caution">
    <text evidence="1">The sequence shown here is derived from an EMBL/GenBank/DDBJ whole genome shotgun (WGS) entry which is preliminary data.</text>
</comment>
<evidence type="ECO:0008006" key="3">
    <source>
        <dbReference type="Google" id="ProtNLM"/>
    </source>
</evidence>
<proteinExistence type="predicted"/>
<organism evidence="1 2">
    <name type="scientific">Paraburkholderia tagetis</name>
    <dbReference type="NCBI Taxonomy" id="2913261"/>
    <lineage>
        <taxon>Bacteria</taxon>
        <taxon>Pseudomonadati</taxon>
        <taxon>Pseudomonadota</taxon>
        <taxon>Betaproteobacteria</taxon>
        <taxon>Burkholderiales</taxon>
        <taxon>Burkholderiaceae</taxon>
        <taxon>Paraburkholderia</taxon>
    </lineage>
</organism>
<evidence type="ECO:0000313" key="1">
    <source>
        <dbReference type="EMBL" id="MCG5076270.1"/>
    </source>
</evidence>
<sequence>MQIVYMGFAGSAAIEAEAGVQLLRLERFSGLLKSCHLAIESLHAAGQRQAYDVRLDLLSASDGLKPILHCTGEDPIAAMREAFDAAERELKVADATITFSEDGRTRRDH</sequence>
<accession>A0A9X1UHA1</accession>
<name>A0A9X1UHA1_9BURK</name>
<reference evidence="1" key="1">
    <citation type="submission" date="2022-01" db="EMBL/GenBank/DDBJ databases">
        <title>Genome sequence and assembly of Parabukholderia sp. RG36.</title>
        <authorList>
            <person name="Chhetri G."/>
        </authorList>
    </citation>
    <scope>NUCLEOTIDE SEQUENCE</scope>
    <source>
        <strain evidence="1">RG36</strain>
    </source>
</reference>
<dbReference type="Gene3D" id="3.30.160.100">
    <property type="entry name" value="Ribosome hibernation promotion factor-like"/>
    <property type="match status" value="1"/>
</dbReference>
<protein>
    <recommendedName>
        <fullName evidence="3">Metal ABC transporter ATPase</fullName>
    </recommendedName>
</protein>
<dbReference type="Proteomes" id="UP001139308">
    <property type="component" value="Unassembled WGS sequence"/>
</dbReference>
<keyword evidence="2" id="KW-1185">Reference proteome</keyword>
<dbReference type="EMBL" id="JAKLJA010000023">
    <property type="protein sequence ID" value="MCG5076270.1"/>
    <property type="molecule type" value="Genomic_DNA"/>
</dbReference>
<evidence type="ECO:0000313" key="2">
    <source>
        <dbReference type="Proteomes" id="UP001139308"/>
    </source>
</evidence>
<dbReference type="AlphaFoldDB" id="A0A9X1UHA1"/>
<dbReference type="InterPro" id="IPR036567">
    <property type="entry name" value="RHF-like"/>
</dbReference>